<keyword evidence="11" id="KW-0732">Signal</keyword>
<dbReference type="STRING" id="109376.A0A0D3C8F8"/>
<comment type="catalytic activity">
    <reaction evidence="10 11">
        <text>hydrogencarbonate + H(+) = CO2 + H2O</text>
        <dbReference type="Rhea" id="RHEA:10748"/>
        <dbReference type="ChEBI" id="CHEBI:15377"/>
        <dbReference type="ChEBI" id="CHEBI:15378"/>
        <dbReference type="ChEBI" id="CHEBI:16526"/>
        <dbReference type="ChEBI" id="CHEBI:17544"/>
        <dbReference type="EC" id="4.2.1.1"/>
    </reaction>
</comment>
<feature type="signal peptide" evidence="11">
    <location>
        <begin position="1"/>
        <end position="24"/>
    </location>
</feature>
<dbReference type="Gramene" id="Bo5g008760.1">
    <property type="protein sequence ID" value="Bo5g008760.1"/>
    <property type="gene ID" value="Bo5g008760"/>
</dbReference>
<evidence type="ECO:0000256" key="5">
    <source>
        <dbReference type="ARBA" id="ARBA00006643"/>
    </source>
</evidence>
<dbReference type="EC" id="4.2.1.1" evidence="6 11"/>
<evidence type="ECO:0000259" key="12">
    <source>
        <dbReference type="PROSITE" id="PS51144"/>
    </source>
</evidence>
<dbReference type="Pfam" id="PF00194">
    <property type="entry name" value="Carb_anhydrase"/>
    <property type="match status" value="1"/>
</dbReference>
<reference evidence="13 14" key="1">
    <citation type="journal article" date="2014" name="Genome Biol.">
        <title>Transcriptome and methylome profiling reveals relics of genome dominance in the mesopolyploid Brassica oleracea.</title>
        <authorList>
            <person name="Parkin I.A."/>
            <person name="Koh C."/>
            <person name="Tang H."/>
            <person name="Robinson S.J."/>
            <person name="Kagale S."/>
            <person name="Clarke W.E."/>
            <person name="Town C.D."/>
            <person name="Nixon J."/>
            <person name="Krishnakumar V."/>
            <person name="Bidwell S.L."/>
            <person name="Denoeud F."/>
            <person name="Belcram H."/>
            <person name="Links M.G."/>
            <person name="Just J."/>
            <person name="Clarke C."/>
            <person name="Bender T."/>
            <person name="Huebert T."/>
            <person name="Mason A.S."/>
            <person name="Pires J.C."/>
            <person name="Barker G."/>
            <person name="Moore J."/>
            <person name="Walley P.G."/>
            <person name="Manoli S."/>
            <person name="Batley J."/>
            <person name="Edwards D."/>
            <person name="Nelson M.N."/>
            <person name="Wang X."/>
            <person name="Paterson A.H."/>
            <person name="King G."/>
            <person name="Bancroft I."/>
            <person name="Chalhoub B."/>
            <person name="Sharpe A.G."/>
        </authorList>
    </citation>
    <scope>NUCLEOTIDE SEQUENCE</scope>
    <source>
        <strain evidence="13 14">cv. TO1000</strain>
    </source>
</reference>
<evidence type="ECO:0000256" key="7">
    <source>
        <dbReference type="ARBA" id="ARBA00022723"/>
    </source>
</evidence>
<dbReference type="Pfam" id="PF20431">
    <property type="entry name" value="E_motif"/>
    <property type="match status" value="1"/>
</dbReference>
<dbReference type="EnsemblPlants" id="Bo5g008760.1">
    <property type="protein sequence ID" value="Bo5g008760.1"/>
    <property type="gene ID" value="Bo5g008760"/>
</dbReference>
<dbReference type="PROSITE" id="PS00162">
    <property type="entry name" value="ALPHA_CA_1"/>
    <property type="match status" value="1"/>
</dbReference>
<comment type="similarity">
    <text evidence="11">Belongs to the alpha-carbonic anhydrase family.</text>
</comment>
<feature type="domain" description="Alpha-carbonic anhydrase" evidence="12">
    <location>
        <begin position="35"/>
        <end position="268"/>
    </location>
</feature>
<evidence type="ECO:0000256" key="8">
    <source>
        <dbReference type="ARBA" id="ARBA00022833"/>
    </source>
</evidence>
<proteinExistence type="inferred from homology"/>
<keyword evidence="14" id="KW-1185">Reference proteome</keyword>
<dbReference type="CDD" id="cd03124">
    <property type="entry name" value="alpha_CA_prokaryotic_like"/>
    <property type="match status" value="1"/>
</dbReference>
<dbReference type="InterPro" id="IPR046848">
    <property type="entry name" value="E_motif"/>
</dbReference>
<dbReference type="eggNOG" id="KOG4197">
    <property type="taxonomic scope" value="Eukaryota"/>
</dbReference>
<dbReference type="GO" id="GO:0004089">
    <property type="term" value="F:carbonate dehydratase activity"/>
    <property type="evidence" value="ECO:0007669"/>
    <property type="project" value="UniProtKB-UniRule"/>
</dbReference>
<organism evidence="13 14">
    <name type="scientific">Brassica oleracea var. oleracea</name>
    <dbReference type="NCBI Taxonomy" id="109376"/>
    <lineage>
        <taxon>Eukaryota</taxon>
        <taxon>Viridiplantae</taxon>
        <taxon>Streptophyta</taxon>
        <taxon>Embryophyta</taxon>
        <taxon>Tracheophyta</taxon>
        <taxon>Spermatophyta</taxon>
        <taxon>Magnoliopsida</taxon>
        <taxon>eudicotyledons</taxon>
        <taxon>Gunneridae</taxon>
        <taxon>Pentapetalae</taxon>
        <taxon>rosids</taxon>
        <taxon>malvids</taxon>
        <taxon>Brassicales</taxon>
        <taxon>Brassicaceae</taxon>
        <taxon>Brassiceae</taxon>
        <taxon>Brassica</taxon>
    </lineage>
</organism>
<keyword evidence="7 11" id="KW-0479">Metal-binding</keyword>
<dbReference type="PANTHER" id="PTHR18952:SF208">
    <property type="entry name" value="CARBONIC ANHYDRASE XA-RELATED"/>
    <property type="match status" value="1"/>
</dbReference>
<protein>
    <recommendedName>
        <fullName evidence="6 11">Carbonic anhydrase</fullName>
        <ecNumber evidence="6 11">4.2.1.1</ecNumber>
    </recommendedName>
</protein>
<dbReference type="InterPro" id="IPR001148">
    <property type="entry name" value="CA_dom"/>
</dbReference>
<dbReference type="InterPro" id="IPR018338">
    <property type="entry name" value="Carbonic_anhydrase_a-class_CS"/>
</dbReference>
<dbReference type="eggNOG" id="KOG0382">
    <property type="taxonomic scope" value="Eukaryota"/>
</dbReference>
<dbReference type="SUPFAM" id="SSF51069">
    <property type="entry name" value="Carbonic anhydrase"/>
    <property type="match status" value="1"/>
</dbReference>
<comment type="function">
    <text evidence="2 11">Reversible hydration of carbon dioxide.</text>
</comment>
<evidence type="ECO:0000256" key="9">
    <source>
        <dbReference type="ARBA" id="ARBA00023239"/>
    </source>
</evidence>
<dbReference type="GO" id="GO:0008270">
    <property type="term" value="F:zinc ion binding"/>
    <property type="evidence" value="ECO:0007669"/>
    <property type="project" value="UniProtKB-UniRule"/>
</dbReference>
<sequence length="415" mass="47502">MESSSIQCIFFVFIVFTFISLSTAASSHGEVEDEHEFNYKKNDGKGPERWGEIKPEWEMCGKGEIQSPIDLMNERVKIVSHLGRLIRDYEPSNATIKNRGHDIMLKFEDGAAGSIKINGFQYELQQLHWHSPSEHTINGRRFALELHMVHEGKKGRMAVVTVLYKIGRADTFIRSLEKELEAITDLDDAEKHVRMIDPKQIKIGSRKYYRYIGSLTTPPCTQNVTWSVVRKIRTVTREQVRLLRVAVHDRKLIEIEPANSGSYILLSNIYATAGRWKDVARIRAVLSGKGMKKVPGYSQRVKFLQHLLFRCGLTPVKVRPGSATGCSSIEIDFVGEACFVSDTSEVLLEMEEEWKEGALRHHSEKLAILTVVKNLSMCRNCHEATKLMSKIYKMEIVARERTRFHHFCNIPSCYI</sequence>
<keyword evidence="9 11" id="KW-0456">Lyase</keyword>
<accession>A0A0D3C8F8</accession>
<dbReference type="InterPro" id="IPR032867">
    <property type="entry name" value="DYW_dom"/>
</dbReference>
<comment type="similarity">
    <text evidence="4">Belongs to the alpha-class carbonic anhydrase family.</text>
</comment>
<dbReference type="PANTHER" id="PTHR18952">
    <property type="entry name" value="CARBONIC ANHYDRASE"/>
    <property type="match status" value="1"/>
</dbReference>
<evidence type="ECO:0000256" key="3">
    <source>
        <dbReference type="ARBA" id="ARBA00004470"/>
    </source>
</evidence>
<dbReference type="Pfam" id="PF14432">
    <property type="entry name" value="DYW_deaminase"/>
    <property type="match status" value="1"/>
</dbReference>
<evidence type="ECO:0000256" key="2">
    <source>
        <dbReference type="ARBA" id="ARBA00002904"/>
    </source>
</evidence>
<dbReference type="HOGENOM" id="CLU_662861_0_0_1"/>
<dbReference type="PROSITE" id="PS51144">
    <property type="entry name" value="ALPHA_CA_2"/>
    <property type="match status" value="1"/>
</dbReference>
<comment type="similarity">
    <text evidence="5">Belongs to the PPR family. PCMP-H subfamily.</text>
</comment>
<evidence type="ECO:0000256" key="6">
    <source>
        <dbReference type="ARBA" id="ARBA00012925"/>
    </source>
</evidence>
<dbReference type="GO" id="GO:0009570">
    <property type="term" value="C:chloroplast stroma"/>
    <property type="evidence" value="ECO:0007669"/>
    <property type="project" value="UniProtKB-SubCell"/>
</dbReference>
<dbReference type="Gene3D" id="3.10.200.10">
    <property type="entry name" value="Alpha carbonic anhydrase"/>
    <property type="match status" value="1"/>
</dbReference>
<name>A0A0D3C8F8_BRAOL</name>
<evidence type="ECO:0000313" key="14">
    <source>
        <dbReference type="Proteomes" id="UP000032141"/>
    </source>
</evidence>
<evidence type="ECO:0000256" key="10">
    <source>
        <dbReference type="ARBA" id="ARBA00048348"/>
    </source>
</evidence>
<dbReference type="Proteomes" id="UP000032141">
    <property type="component" value="Chromosome C5"/>
</dbReference>
<evidence type="ECO:0000256" key="4">
    <source>
        <dbReference type="ARBA" id="ARBA00006365"/>
    </source>
</evidence>
<comment type="subcellular location">
    <subcellularLocation>
        <location evidence="3">Plastid</location>
        <location evidence="3">Chloroplast stroma</location>
    </subcellularLocation>
</comment>
<keyword evidence="8 11" id="KW-0862">Zinc</keyword>
<dbReference type="InterPro" id="IPR041891">
    <property type="entry name" value="Alpha_CA_prokaryot-like"/>
</dbReference>
<feature type="chain" id="PRO_5025077222" description="Carbonic anhydrase" evidence="11">
    <location>
        <begin position="25"/>
        <end position="415"/>
    </location>
</feature>
<evidence type="ECO:0000256" key="1">
    <source>
        <dbReference type="ARBA" id="ARBA00001947"/>
    </source>
</evidence>
<evidence type="ECO:0000256" key="11">
    <source>
        <dbReference type="RuleBase" id="RU367011"/>
    </source>
</evidence>
<comment type="cofactor">
    <cofactor evidence="1 11">
        <name>Zn(2+)</name>
        <dbReference type="ChEBI" id="CHEBI:29105"/>
    </cofactor>
</comment>
<dbReference type="GO" id="GO:0006730">
    <property type="term" value="P:one-carbon metabolic process"/>
    <property type="evidence" value="ECO:0007669"/>
    <property type="project" value="TreeGrafter"/>
</dbReference>
<evidence type="ECO:0000313" key="13">
    <source>
        <dbReference type="EnsemblPlants" id="Bo5g008760.1"/>
    </source>
</evidence>
<dbReference type="AlphaFoldDB" id="A0A0D3C8F8"/>
<dbReference type="InterPro" id="IPR036398">
    <property type="entry name" value="CA_dom_sf"/>
</dbReference>
<reference evidence="13" key="2">
    <citation type="submission" date="2015-03" db="UniProtKB">
        <authorList>
            <consortium name="EnsemblPlants"/>
        </authorList>
    </citation>
    <scope>IDENTIFICATION</scope>
</reference>
<dbReference type="InterPro" id="IPR023561">
    <property type="entry name" value="Carbonic_anhydrase_a-class"/>
</dbReference>
<dbReference type="SMART" id="SM01057">
    <property type="entry name" value="Carb_anhydrase"/>
    <property type="match status" value="1"/>
</dbReference>